<sequence>MSVITFPTASSEKDVFVTVSALEGGFLTLPEHLFVTDAEPGKRRTLPSLCFLIQHPSQSKNDAGRQTNIVFDLGLKRDLQGYMPAMQGHIAARQPIHTTPDVAESLRAGNLDPARDVDYVILSHVHWDHEGTPSDFERATFIVGHGTLHLLENGATHYPKDLFNPQLLPRERVWEFGASPLPEAAFGRDREYIGEKAAGITGKKWQKLQSVSGETLFPAVIDVFDDGSMYLIESPGHLFGHMNLLARVGATKWIYLGGDCCHDPRILTGEKGIALYDDGTGTGHLRSVHVNTEVARATLDRIQHLLGSATGTVDIECIVAHDGDWRENNSHRFLSQK</sequence>
<keyword evidence="5" id="KW-0862">Zinc</keyword>
<dbReference type="HOGENOM" id="CLU_030571_1_1_1"/>
<dbReference type="eggNOG" id="ENOG502SJM6">
    <property type="taxonomic scope" value="Eukaryota"/>
</dbReference>
<dbReference type="InterPro" id="IPR051013">
    <property type="entry name" value="MBL_superfamily_lactonases"/>
</dbReference>
<dbReference type="CDD" id="cd07730">
    <property type="entry name" value="metallo-hydrolase-like_MBL-fold"/>
    <property type="match status" value="1"/>
</dbReference>
<feature type="domain" description="Metallo-beta-lactamase" evidence="6">
    <location>
        <begin position="113"/>
        <end position="169"/>
    </location>
</feature>
<dbReference type="SUPFAM" id="SSF56281">
    <property type="entry name" value="Metallo-hydrolase/oxidoreductase"/>
    <property type="match status" value="1"/>
</dbReference>
<dbReference type="PANTHER" id="PTHR42978:SF2">
    <property type="entry name" value="102 KBASES UNSTABLE REGION: FROM 1 TO 119443"/>
    <property type="match status" value="1"/>
</dbReference>
<comment type="cofactor">
    <cofactor evidence="1">
        <name>Zn(2+)</name>
        <dbReference type="ChEBI" id="CHEBI:29105"/>
    </cofactor>
</comment>
<evidence type="ECO:0000259" key="6">
    <source>
        <dbReference type="Pfam" id="PF00753"/>
    </source>
</evidence>
<name>A0A093X888_TALMA</name>
<evidence type="ECO:0000256" key="1">
    <source>
        <dbReference type="ARBA" id="ARBA00001947"/>
    </source>
</evidence>
<evidence type="ECO:0000256" key="5">
    <source>
        <dbReference type="ARBA" id="ARBA00022833"/>
    </source>
</evidence>
<dbReference type="EMBL" id="JPOX01000059">
    <property type="protein sequence ID" value="KFX41438.1"/>
    <property type="molecule type" value="Genomic_DNA"/>
</dbReference>
<evidence type="ECO:0000313" key="7">
    <source>
        <dbReference type="EMBL" id="KFX41438.1"/>
    </source>
</evidence>
<dbReference type="Pfam" id="PF00753">
    <property type="entry name" value="Lactamase_B"/>
    <property type="match status" value="1"/>
</dbReference>
<keyword evidence="4" id="KW-0378">Hydrolase</keyword>
<proteinExistence type="inferred from homology"/>
<dbReference type="InterPro" id="IPR036866">
    <property type="entry name" value="RibonucZ/Hydroxyglut_hydro"/>
</dbReference>
<gene>
    <name evidence="7" type="ORF">GQ26_0590050</name>
</gene>
<evidence type="ECO:0000256" key="3">
    <source>
        <dbReference type="ARBA" id="ARBA00022723"/>
    </source>
</evidence>
<dbReference type="GO" id="GO:0016787">
    <property type="term" value="F:hydrolase activity"/>
    <property type="evidence" value="ECO:0007669"/>
    <property type="project" value="UniProtKB-KW"/>
</dbReference>
<evidence type="ECO:0000256" key="2">
    <source>
        <dbReference type="ARBA" id="ARBA00007749"/>
    </source>
</evidence>
<comment type="similarity">
    <text evidence="2">Belongs to the metallo-beta-lactamase superfamily.</text>
</comment>
<dbReference type="Gene3D" id="3.60.15.10">
    <property type="entry name" value="Ribonuclease Z/Hydroxyacylglutathione hydrolase-like"/>
    <property type="match status" value="1"/>
</dbReference>
<keyword evidence="3" id="KW-0479">Metal-binding</keyword>
<reference evidence="7" key="1">
    <citation type="journal article" date="2014" name="PLoS Genet.">
        <title>Signature Gene Expression Reveals Novel Clues to the Molecular Mechanisms of Dimorphic Transition in Penicillium marneffei.</title>
        <authorList>
            <person name="Yang E."/>
            <person name="Wang G."/>
            <person name="Cai J."/>
            <person name="Woo P.C."/>
            <person name="Lau S.K."/>
            <person name="Yuen K.-Y."/>
            <person name="Chow W.-N."/>
            <person name="Lin X."/>
        </authorList>
    </citation>
    <scope>NUCLEOTIDE SEQUENCE [LARGE SCALE GENOMIC DNA]</scope>
    <source>
        <strain evidence="7">PM1</strain>
    </source>
</reference>
<dbReference type="PANTHER" id="PTHR42978">
    <property type="entry name" value="QUORUM-QUENCHING LACTONASE YTNP-RELATED-RELATED"/>
    <property type="match status" value="1"/>
</dbReference>
<dbReference type="AlphaFoldDB" id="A0A093X888"/>
<accession>A0A093X888</accession>
<organism evidence="7">
    <name type="scientific">Talaromyces marneffei PM1</name>
    <dbReference type="NCBI Taxonomy" id="1077442"/>
    <lineage>
        <taxon>Eukaryota</taxon>
        <taxon>Fungi</taxon>
        <taxon>Dikarya</taxon>
        <taxon>Ascomycota</taxon>
        <taxon>Pezizomycotina</taxon>
        <taxon>Eurotiomycetes</taxon>
        <taxon>Eurotiomycetidae</taxon>
        <taxon>Eurotiales</taxon>
        <taxon>Trichocomaceae</taxon>
        <taxon>Talaromyces</taxon>
        <taxon>Talaromyces sect. Talaromyces</taxon>
    </lineage>
</organism>
<dbReference type="InterPro" id="IPR001279">
    <property type="entry name" value="Metallo-B-lactamas"/>
</dbReference>
<comment type="caution">
    <text evidence="7">The sequence shown here is derived from an EMBL/GenBank/DDBJ whole genome shotgun (WGS) entry which is preliminary data.</text>
</comment>
<dbReference type="GO" id="GO:0046872">
    <property type="term" value="F:metal ion binding"/>
    <property type="evidence" value="ECO:0007669"/>
    <property type="project" value="UniProtKB-KW"/>
</dbReference>
<evidence type="ECO:0000256" key="4">
    <source>
        <dbReference type="ARBA" id="ARBA00022801"/>
    </source>
</evidence>
<protein>
    <submittedName>
        <fullName evidence="7">N-acyl homoserine lactonase AttM</fullName>
    </submittedName>
</protein>